<evidence type="ECO:0000313" key="1">
    <source>
        <dbReference type="EMBL" id="KAI6080128.1"/>
    </source>
</evidence>
<dbReference type="Proteomes" id="UP001497680">
    <property type="component" value="Unassembled WGS sequence"/>
</dbReference>
<evidence type="ECO:0000313" key="2">
    <source>
        <dbReference type="Proteomes" id="UP001497680"/>
    </source>
</evidence>
<keyword evidence="1" id="KW-0503">Monooxygenase</keyword>
<proteinExistence type="predicted"/>
<sequence length="447" mass="49230">MHRTMSLLAVSLRGLHLNSPLRQRIGTRLFSSSGGASPRIAIIGAGPAGLTLARLLQKNGVQCKIFEGEKDRNTRGQGGSLDLHPDKGLLVIKEAGLYDKFLEHARPEGDVMRILRSDGKILLDEGEDQSDKVEDMESPDGEFGGRPEIDRIRLRDVLLESLEPDTIQWGHRLARAKPLSDQPNAPFSLEFANASPSDQFDLVIGADGAWSRIRSLLTDAQPVYSGIGGIEVRIADADAREPDLARRVGNGTCSSYGDNRAVMSQRNGDGSIRTYAFVRMDADWLEESGIDFMENVRDGLRRFVEKYFGSWNDGAAKDMVLKADLDAVVIRNIWMLPVGTRWAHRRGVTLIGDAAHVMPPFAGVGVNVAMQDALVLAKKIIGVKDLADATAVSRAVRDYEGEMFDRAESYARETMQLQDIQFSEWGPYPLVEYFREQMAAALAAAES</sequence>
<gene>
    <name evidence="1" type="ORF">F4821DRAFT_252242</name>
</gene>
<comment type="caution">
    <text evidence="1">The sequence shown here is derived from an EMBL/GenBank/DDBJ whole genome shotgun (WGS) entry which is preliminary data.</text>
</comment>
<accession>A0ACC0CI70</accession>
<name>A0ACC0CI70_9PEZI</name>
<dbReference type="EMBL" id="MU394487">
    <property type="protein sequence ID" value="KAI6080128.1"/>
    <property type="molecule type" value="Genomic_DNA"/>
</dbReference>
<keyword evidence="1" id="KW-0560">Oxidoreductase</keyword>
<keyword evidence="2" id="KW-1185">Reference proteome</keyword>
<protein>
    <submittedName>
        <fullName evidence="1">Monooxygenase</fullName>
    </submittedName>
</protein>
<organism evidence="1 2">
    <name type="scientific">Hypoxylon rubiginosum</name>
    <dbReference type="NCBI Taxonomy" id="110542"/>
    <lineage>
        <taxon>Eukaryota</taxon>
        <taxon>Fungi</taxon>
        <taxon>Dikarya</taxon>
        <taxon>Ascomycota</taxon>
        <taxon>Pezizomycotina</taxon>
        <taxon>Sordariomycetes</taxon>
        <taxon>Xylariomycetidae</taxon>
        <taxon>Xylariales</taxon>
        <taxon>Hypoxylaceae</taxon>
        <taxon>Hypoxylon</taxon>
    </lineage>
</organism>
<reference evidence="1 2" key="1">
    <citation type="journal article" date="2022" name="New Phytol.">
        <title>Ecological generalism drives hyperdiversity of secondary metabolite gene clusters in xylarialean endophytes.</title>
        <authorList>
            <person name="Franco M.E.E."/>
            <person name="Wisecaver J.H."/>
            <person name="Arnold A.E."/>
            <person name="Ju Y.M."/>
            <person name="Slot J.C."/>
            <person name="Ahrendt S."/>
            <person name="Moore L.P."/>
            <person name="Eastman K.E."/>
            <person name="Scott K."/>
            <person name="Konkel Z."/>
            <person name="Mondo S.J."/>
            <person name="Kuo A."/>
            <person name="Hayes R.D."/>
            <person name="Haridas S."/>
            <person name="Andreopoulos B."/>
            <person name="Riley R."/>
            <person name="LaButti K."/>
            <person name="Pangilinan J."/>
            <person name="Lipzen A."/>
            <person name="Amirebrahimi M."/>
            <person name="Yan J."/>
            <person name="Adam C."/>
            <person name="Keymanesh K."/>
            <person name="Ng V."/>
            <person name="Louie K."/>
            <person name="Northen T."/>
            <person name="Drula E."/>
            <person name="Henrissat B."/>
            <person name="Hsieh H.M."/>
            <person name="Youens-Clark K."/>
            <person name="Lutzoni F."/>
            <person name="Miadlikowska J."/>
            <person name="Eastwood D.C."/>
            <person name="Hamelin R.C."/>
            <person name="Grigoriev I.V."/>
            <person name="U'Ren J.M."/>
        </authorList>
    </citation>
    <scope>NUCLEOTIDE SEQUENCE [LARGE SCALE GENOMIC DNA]</scope>
    <source>
        <strain evidence="1 2">ER1909</strain>
    </source>
</reference>